<feature type="transmembrane region" description="Helical" evidence="2">
    <location>
        <begin position="412"/>
        <end position="429"/>
    </location>
</feature>
<keyword evidence="5" id="KW-1185">Reference proteome</keyword>
<evidence type="ECO:0000256" key="2">
    <source>
        <dbReference type="SAM" id="Phobius"/>
    </source>
</evidence>
<dbReference type="Pfam" id="PF06011">
    <property type="entry name" value="TRP"/>
    <property type="match status" value="1"/>
</dbReference>
<organism evidence="4 5">
    <name type="scientific">Gonium pectorale</name>
    <name type="common">Green alga</name>
    <dbReference type="NCBI Taxonomy" id="33097"/>
    <lineage>
        <taxon>Eukaryota</taxon>
        <taxon>Viridiplantae</taxon>
        <taxon>Chlorophyta</taxon>
        <taxon>core chlorophytes</taxon>
        <taxon>Chlorophyceae</taxon>
        <taxon>CS clade</taxon>
        <taxon>Chlamydomonadales</taxon>
        <taxon>Volvocaceae</taxon>
        <taxon>Gonium</taxon>
    </lineage>
</organism>
<dbReference type="GO" id="GO:0043130">
    <property type="term" value="F:ubiquitin binding"/>
    <property type="evidence" value="ECO:0007669"/>
    <property type="project" value="TreeGrafter"/>
</dbReference>
<accession>A0A150FXU3</accession>
<reference evidence="5" key="1">
    <citation type="journal article" date="2016" name="Nat. Commun.">
        <title>The Gonium pectorale genome demonstrates co-option of cell cycle regulation during the evolution of multicellularity.</title>
        <authorList>
            <person name="Hanschen E.R."/>
            <person name="Marriage T.N."/>
            <person name="Ferris P.J."/>
            <person name="Hamaji T."/>
            <person name="Toyoda A."/>
            <person name="Fujiyama A."/>
            <person name="Neme R."/>
            <person name="Noguchi H."/>
            <person name="Minakuchi Y."/>
            <person name="Suzuki M."/>
            <person name="Kawai-Toyooka H."/>
            <person name="Smith D.R."/>
            <person name="Sparks H."/>
            <person name="Anderson J."/>
            <person name="Bakaric R."/>
            <person name="Luria V."/>
            <person name="Karger A."/>
            <person name="Kirschner M.W."/>
            <person name="Durand P.M."/>
            <person name="Michod R.E."/>
            <person name="Nozaki H."/>
            <person name="Olson B.J."/>
        </authorList>
    </citation>
    <scope>NUCLEOTIDE SEQUENCE [LARGE SCALE GENOMIC DNA]</scope>
    <source>
        <strain evidence="5">NIES-2863</strain>
    </source>
</reference>
<sequence>MQEASKDSAGKVPESGKDSAGEVQEAGKDSAGKELKVNKESPGDNASPGDVLKVLIIHAQYFIIIMRLPVEYPPIMSKLTAFLSAVTGAESLVAFSYSCFSPGLDSDAHTTNPTDVCKMPTMEDPPKPWVGICICSEGVTPLRQETTQAEPKSALRHRIASGLLEFRPVKWFMRYLRNARRVLAKVDIDLHLRAQLSVLVIVAVFILYPGWAQTALSVFACSKIDTGTTEPQSAFRKAAWRHGYWVRDMAQECYTGLHLRLYVPIGIASVIVLCLGLPLASFLLIWYHKVELGLTSPIQTIDKQAQLRYSFLYARYKRCFYWWESVLMLEELALVAVEVFGRGLKSVTHQILVMIAAFTFIAAINTTCMPIKRKLKNIFRLEFLSMTVLSLTVSLSLFFVADEGMTLADKTVVAAIILALNVAVLGAFLKELLCSVWKYVEEFATWIKQWIPCLKCKGCQANRYDRCLYWGCWPEAETRSNGENPP</sequence>
<name>A0A150FXU3_GONPE</name>
<feature type="domain" description="TRP C-terminal" evidence="3">
    <location>
        <begin position="301"/>
        <end position="430"/>
    </location>
</feature>
<proteinExistence type="predicted"/>
<dbReference type="PANTHER" id="PTHR19862">
    <property type="entry name" value="WD REPEAT-CONTAINING PROTEIN 48"/>
    <property type="match status" value="1"/>
</dbReference>
<feature type="transmembrane region" description="Helical" evidence="2">
    <location>
        <begin position="378"/>
        <end position="400"/>
    </location>
</feature>
<dbReference type="Proteomes" id="UP000075714">
    <property type="component" value="Unassembled WGS sequence"/>
</dbReference>
<feature type="transmembrane region" description="Helical" evidence="2">
    <location>
        <begin position="261"/>
        <end position="287"/>
    </location>
</feature>
<evidence type="ECO:0000313" key="5">
    <source>
        <dbReference type="Proteomes" id="UP000075714"/>
    </source>
</evidence>
<dbReference type="InterPro" id="IPR010308">
    <property type="entry name" value="TRP_C"/>
</dbReference>
<evidence type="ECO:0000313" key="4">
    <source>
        <dbReference type="EMBL" id="KXZ42408.1"/>
    </source>
</evidence>
<evidence type="ECO:0000256" key="1">
    <source>
        <dbReference type="SAM" id="MobiDB-lite"/>
    </source>
</evidence>
<gene>
    <name evidence="4" type="ORF">GPECTOR_150g36</name>
</gene>
<protein>
    <recommendedName>
        <fullName evidence="3">TRP C-terminal domain-containing protein</fullName>
    </recommendedName>
</protein>
<dbReference type="InterPro" id="IPR051246">
    <property type="entry name" value="WDR48"/>
</dbReference>
<keyword evidence="2" id="KW-0472">Membrane</keyword>
<feature type="transmembrane region" description="Helical" evidence="2">
    <location>
        <begin position="190"/>
        <end position="208"/>
    </location>
</feature>
<keyword evidence="2" id="KW-0812">Transmembrane</keyword>
<evidence type="ECO:0000259" key="3">
    <source>
        <dbReference type="Pfam" id="PF06011"/>
    </source>
</evidence>
<dbReference type="AlphaFoldDB" id="A0A150FXU3"/>
<feature type="compositionally biased region" description="Basic and acidic residues" evidence="1">
    <location>
        <begin position="1"/>
        <end position="42"/>
    </location>
</feature>
<keyword evidence="2" id="KW-1133">Transmembrane helix</keyword>
<dbReference type="GO" id="GO:0000724">
    <property type="term" value="P:double-strand break repair via homologous recombination"/>
    <property type="evidence" value="ECO:0007669"/>
    <property type="project" value="TreeGrafter"/>
</dbReference>
<dbReference type="PANTHER" id="PTHR19862:SF14">
    <property type="entry name" value="WD REPEAT-CONTAINING PROTEIN 48"/>
    <property type="match status" value="1"/>
</dbReference>
<feature type="transmembrane region" description="Helical" evidence="2">
    <location>
        <begin position="320"/>
        <end position="341"/>
    </location>
</feature>
<dbReference type="EMBL" id="LSYV01000150">
    <property type="protein sequence ID" value="KXZ42408.1"/>
    <property type="molecule type" value="Genomic_DNA"/>
</dbReference>
<feature type="transmembrane region" description="Helical" evidence="2">
    <location>
        <begin position="347"/>
        <end position="366"/>
    </location>
</feature>
<comment type="caution">
    <text evidence="4">The sequence shown here is derived from an EMBL/GenBank/DDBJ whole genome shotgun (WGS) entry which is preliminary data.</text>
</comment>
<feature type="region of interest" description="Disordered" evidence="1">
    <location>
        <begin position="1"/>
        <end position="45"/>
    </location>
</feature>